<feature type="coiled-coil region" evidence="1">
    <location>
        <begin position="420"/>
        <end position="451"/>
    </location>
</feature>
<feature type="transmembrane region" description="Helical" evidence="2">
    <location>
        <begin position="174"/>
        <end position="193"/>
    </location>
</feature>
<keyword evidence="2" id="KW-0472">Membrane</keyword>
<protein>
    <submittedName>
        <fullName evidence="5">EAL domain-containing protein</fullName>
    </submittedName>
</protein>
<evidence type="ECO:0000313" key="5">
    <source>
        <dbReference type="EMBL" id="MBU9722385.1"/>
    </source>
</evidence>
<keyword evidence="6" id="KW-1185">Reference proteome</keyword>
<dbReference type="Gene3D" id="3.30.70.270">
    <property type="match status" value="1"/>
</dbReference>
<dbReference type="SMART" id="SM00052">
    <property type="entry name" value="EAL"/>
    <property type="match status" value="1"/>
</dbReference>
<dbReference type="InterPro" id="IPR052155">
    <property type="entry name" value="Biofilm_reg_signaling"/>
</dbReference>
<evidence type="ECO:0000313" key="6">
    <source>
        <dbReference type="Proteomes" id="UP000790580"/>
    </source>
</evidence>
<dbReference type="NCBIfam" id="TIGR00254">
    <property type="entry name" value="GGDEF"/>
    <property type="match status" value="1"/>
</dbReference>
<feature type="transmembrane region" description="Helical" evidence="2">
    <location>
        <begin position="56"/>
        <end position="89"/>
    </location>
</feature>
<feature type="domain" description="EAL" evidence="3">
    <location>
        <begin position="623"/>
        <end position="877"/>
    </location>
</feature>
<sequence>MSKPTLKNTTIFLSLFLLALLFRNEFHYIYGVTMSFATIFLFIFVRLFGLRNTAIVAILIHVLSVFLFKIPFWDIVFITEVLIIAAIYLYKNRGNLVLWGVYYWILVGIPLSFLLYYIYIPELQGTQLIFQVSIVTFNGLINVLIADIILSYLPVERWLNGKGEQKKLFNFQHFLFHVILCALLFSFILNITVSQLNSYTSLQNSIQNSAAITTKNIERVLLQWSRDDINRLLLSNTIQVGYLNEVIERMATEEIFEIVVIDHDDKIITGTGEWLWSNGQLDWRNRTDVSNIGEDFYQSLPRDTPPLPLMVWEEGRFIYEKKLTSLPFTITMKYPIGFYQERLMSESLEQLRFLLFFSIFAGGLMFAVKRILVRNLNLLAEATTGLPQKLKNSEKIEWPNSSVLELHSLIENFKSMSFNLANMFNEIKSVNKQLENTTENLKESEQELHRLAYYDNLTGLPNRTYFYQYLEEMLSEQSKVDVKVAVLFFDLNEFKSINDTLGHAAGDDLLKLVAENFIQLRTNDRQVFRLGGDEFVYVLTIENKADVIAFVTKIKNLFAKPFKLNDLSLYVTTSIGVSIYPDNGKTIDDLVKYADMAMYKAKEVGKNHIEFFDESMKKDFSERMLINSGLREAIDENQFRMVYQPKINIENNTVSGIEALIRWTHPIHGEITPDKFIPLAEESGFIFQIDEWAIVESCRYNKNMQDRGAPKVPVSVNMSAKHFNHQRIVNMVKTALDKSGLAPEYLTIEITETVFLKNETDVFGMIAELKDLGVKLSIDDFGIGYSSLTHLVDLPINEVKLDKNFIRNITVDSKKSTIVQVILELSNNLGLDVVAEGVETKGELEYLKGINCKEIQGFYFSKPLSKEEIFEFLTDKEGLKHWSEGGTNE</sequence>
<dbReference type="Pfam" id="PF00990">
    <property type="entry name" value="GGDEF"/>
    <property type="match status" value="1"/>
</dbReference>
<dbReference type="PANTHER" id="PTHR44757:SF2">
    <property type="entry name" value="BIOFILM ARCHITECTURE MAINTENANCE PROTEIN MBAA"/>
    <property type="match status" value="1"/>
</dbReference>
<dbReference type="InterPro" id="IPR029787">
    <property type="entry name" value="Nucleotide_cyclase"/>
</dbReference>
<accession>A0ABS6JZ74</accession>
<name>A0ABS6JZ74_9BACI</name>
<proteinExistence type="predicted"/>
<reference evidence="5 6" key="1">
    <citation type="submission" date="2021-06" db="EMBL/GenBank/DDBJ databases">
        <title>Bacillus sp. RD4P76, an endophyte from a halophyte.</title>
        <authorList>
            <person name="Sun J.-Q."/>
        </authorList>
    </citation>
    <scope>NUCLEOTIDE SEQUENCE [LARGE SCALE GENOMIC DNA]</scope>
    <source>
        <strain evidence="5 6">JCM 17098</strain>
    </source>
</reference>
<dbReference type="Pfam" id="PF00563">
    <property type="entry name" value="EAL"/>
    <property type="match status" value="1"/>
</dbReference>
<dbReference type="PROSITE" id="PS50887">
    <property type="entry name" value="GGDEF"/>
    <property type="match status" value="1"/>
</dbReference>
<dbReference type="SUPFAM" id="SSF141868">
    <property type="entry name" value="EAL domain-like"/>
    <property type="match status" value="1"/>
</dbReference>
<dbReference type="PROSITE" id="PS50883">
    <property type="entry name" value="EAL"/>
    <property type="match status" value="1"/>
</dbReference>
<dbReference type="RefSeq" id="WP_088077228.1">
    <property type="nucleotide sequence ID" value="NZ_JAHQCR010000051.1"/>
</dbReference>
<evidence type="ECO:0000256" key="1">
    <source>
        <dbReference type="SAM" id="Coils"/>
    </source>
</evidence>
<keyword evidence="1" id="KW-0175">Coiled coil</keyword>
<gene>
    <name evidence="5" type="ORF">KS407_13180</name>
</gene>
<dbReference type="CDD" id="cd01949">
    <property type="entry name" value="GGDEF"/>
    <property type="match status" value="1"/>
</dbReference>
<dbReference type="SUPFAM" id="SSF55073">
    <property type="entry name" value="Nucleotide cyclase"/>
    <property type="match status" value="1"/>
</dbReference>
<dbReference type="CDD" id="cd01948">
    <property type="entry name" value="EAL"/>
    <property type="match status" value="1"/>
</dbReference>
<dbReference type="InterPro" id="IPR043128">
    <property type="entry name" value="Rev_trsase/Diguanyl_cyclase"/>
</dbReference>
<evidence type="ECO:0000256" key="2">
    <source>
        <dbReference type="SAM" id="Phobius"/>
    </source>
</evidence>
<dbReference type="InterPro" id="IPR000160">
    <property type="entry name" value="GGDEF_dom"/>
</dbReference>
<keyword evidence="2" id="KW-0812">Transmembrane</keyword>
<dbReference type="InterPro" id="IPR001633">
    <property type="entry name" value="EAL_dom"/>
</dbReference>
<feature type="domain" description="GGDEF" evidence="4">
    <location>
        <begin position="482"/>
        <end position="614"/>
    </location>
</feature>
<comment type="caution">
    <text evidence="5">The sequence shown here is derived from an EMBL/GenBank/DDBJ whole genome shotgun (WGS) entry which is preliminary data.</text>
</comment>
<evidence type="ECO:0000259" key="4">
    <source>
        <dbReference type="PROSITE" id="PS50887"/>
    </source>
</evidence>
<feature type="transmembrane region" description="Helical" evidence="2">
    <location>
        <begin position="28"/>
        <end position="49"/>
    </location>
</feature>
<dbReference type="EMBL" id="JAHQCR010000051">
    <property type="protein sequence ID" value="MBU9722385.1"/>
    <property type="molecule type" value="Genomic_DNA"/>
</dbReference>
<dbReference type="InterPro" id="IPR035919">
    <property type="entry name" value="EAL_sf"/>
</dbReference>
<dbReference type="Proteomes" id="UP000790580">
    <property type="component" value="Unassembled WGS sequence"/>
</dbReference>
<dbReference type="PANTHER" id="PTHR44757">
    <property type="entry name" value="DIGUANYLATE CYCLASE DGCP"/>
    <property type="match status" value="1"/>
</dbReference>
<feature type="transmembrane region" description="Helical" evidence="2">
    <location>
        <begin position="132"/>
        <end position="154"/>
    </location>
</feature>
<keyword evidence="2" id="KW-1133">Transmembrane helix</keyword>
<dbReference type="SMART" id="SM00267">
    <property type="entry name" value="GGDEF"/>
    <property type="match status" value="1"/>
</dbReference>
<feature type="transmembrane region" description="Helical" evidence="2">
    <location>
        <begin position="351"/>
        <end position="368"/>
    </location>
</feature>
<evidence type="ECO:0000259" key="3">
    <source>
        <dbReference type="PROSITE" id="PS50883"/>
    </source>
</evidence>
<feature type="transmembrane region" description="Helical" evidence="2">
    <location>
        <begin position="101"/>
        <end position="120"/>
    </location>
</feature>
<organism evidence="5 6">
    <name type="scientific">Evansella alkalicola</name>
    <dbReference type="NCBI Taxonomy" id="745819"/>
    <lineage>
        <taxon>Bacteria</taxon>
        <taxon>Bacillati</taxon>
        <taxon>Bacillota</taxon>
        <taxon>Bacilli</taxon>
        <taxon>Bacillales</taxon>
        <taxon>Bacillaceae</taxon>
        <taxon>Evansella</taxon>
    </lineage>
</organism>
<dbReference type="Gene3D" id="3.20.20.450">
    <property type="entry name" value="EAL domain"/>
    <property type="match status" value="1"/>
</dbReference>